<dbReference type="InterPro" id="IPR049192">
    <property type="entry name" value="DUF4246_C"/>
</dbReference>
<sequence length="584" mass="65684">MDFAEFSERFRRRFRASAIYRNGDTHVNTCSEKRIRGMSSAIRAKDRWMDKLGNDEIRAHWSHEAAQQGLTEREIEYVLDELARYAALHVPGSGVCLSPVDQVWVSDSLVDEATAAELRRYTAILEDVPDRLRDWHPGSDGQVLNLVHPSLYPIVYGITPILSEPIASPAAALEVRTFGAFPGAPEAWKAAFESVAAAAGGADPQQQPRFRLVQRGVAYVSPRFCWLPSEFRVAEDGAVAIESYINNLHPVRHAALYPTIAAVFARFVPMLAHVLTDLVYPRGPRVPVHADALFEYDGPEPEKGFDPGDPGDSDDGYDAEEAYYERYEAWRDTRRFVESQPDKFAAPERRMVPVTLRGRRLQAIVKMSSIRLTPDNPEYAGGSWHVEAMANERIVATGIYYYDVENITESTLEFRESLEKEELEYFREGDQREGARLAYDAFEGRSQGRLVQHIGGVAAAHGRCIVFPNVYQHRVSEFRLADPTKPGHRKILAFFFVNPTVRVPSSEIVPPQQQDWWAPAALGRYCMPMLPAVVRDGILGYVDFPMPLAAAKEPRLELMAERTANNSSAEEVSGFDAEFHLCEH</sequence>
<dbReference type="PANTHER" id="PTHR33119">
    <property type="entry name" value="IFI3P"/>
    <property type="match status" value="1"/>
</dbReference>
<dbReference type="AlphaFoldDB" id="A0A9W8LFV3"/>
<evidence type="ECO:0000259" key="2">
    <source>
        <dbReference type="Pfam" id="PF14033"/>
    </source>
</evidence>
<evidence type="ECO:0000313" key="4">
    <source>
        <dbReference type="Proteomes" id="UP001140217"/>
    </source>
</evidence>
<feature type="region of interest" description="Disordered" evidence="1">
    <location>
        <begin position="298"/>
        <end position="317"/>
    </location>
</feature>
<comment type="caution">
    <text evidence="3">The sequence shown here is derived from an EMBL/GenBank/DDBJ whole genome shotgun (WGS) entry which is preliminary data.</text>
</comment>
<name>A0A9W8LFV3_9FUNG</name>
<accession>A0A9W8LFV3</accession>
<dbReference type="EMBL" id="JANBUL010000289">
    <property type="protein sequence ID" value="KAJ2777470.1"/>
    <property type="molecule type" value="Genomic_DNA"/>
</dbReference>
<keyword evidence="4" id="KW-1185">Reference proteome</keyword>
<proteinExistence type="predicted"/>
<organism evidence="3 4">
    <name type="scientific">Coemansia javaensis</name>
    <dbReference type="NCBI Taxonomy" id="2761396"/>
    <lineage>
        <taxon>Eukaryota</taxon>
        <taxon>Fungi</taxon>
        <taxon>Fungi incertae sedis</taxon>
        <taxon>Zoopagomycota</taxon>
        <taxon>Kickxellomycotina</taxon>
        <taxon>Kickxellomycetes</taxon>
        <taxon>Kickxellales</taxon>
        <taxon>Kickxellaceae</taxon>
        <taxon>Coemansia</taxon>
    </lineage>
</organism>
<gene>
    <name evidence="3" type="ORF">H4R18_005136</name>
</gene>
<dbReference type="InterPro" id="IPR025340">
    <property type="entry name" value="DUF4246"/>
</dbReference>
<dbReference type="OrthoDB" id="415532at2759"/>
<dbReference type="Proteomes" id="UP001140217">
    <property type="component" value="Unassembled WGS sequence"/>
</dbReference>
<dbReference type="Pfam" id="PF14033">
    <property type="entry name" value="DUF4246"/>
    <property type="match status" value="1"/>
</dbReference>
<protein>
    <recommendedName>
        <fullName evidence="2">DUF4246 domain-containing protein</fullName>
    </recommendedName>
</protein>
<feature type="domain" description="DUF4246" evidence="2">
    <location>
        <begin position="74"/>
        <end position="518"/>
    </location>
</feature>
<evidence type="ECO:0000256" key="1">
    <source>
        <dbReference type="SAM" id="MobiDB-lite"/>
    </source>
</evidence>
<dbReference type="PANTHER" id="PTHR33119:SF1">
    <property type="entry name" value="FE2OG DIOXYGENASE DOMAIN-CONTAINING PROTEIN"/>
    <property type="match status" value="1"/>
</dbReference>
<reference evidence="3" key="1">
    <citation type="submission" date="2022-07" db="EMBL/GenBank/DDBJ databases">
        <title>Phylogenomic reconstructions and comparative analyses of Kickxellomycotina fungi.</title>
        <authorList>
            <person name="Reynolds N.K."/>
            <person name="Stajich J.E."/>
            <person name="Barry K."/>
            <person name="Grigoriev I.V."/>
            <person name="Crous P."/>
            <person name="Smith M.E."/>
        </authorList>
    </citation>
    <scope>NUCLEOTIDE SEQUENCE</scope>
    <source>
        <strain evidence="3">NBRC 105414</strain>
    </source>
</reference>
<evidence type="ECO:0000313" key="3">
    <source>
        <dbReference type="EMBL" id="KAJ2777470.1"/>
    </source>
</evidence>